<dbReference type="CDD" id="cd05323">
    <property type="entry name" value="ADH_SDR_c_like"/>
    <property type="match status" value="1"/>
</dbReference>
<dbReference type="KEGG" id="cci:CC1G_03219"/>
<gene>
    <name evidence="3" type="ORF">CC1G_03219</name>
</gene>
<accession>A8N776</accession>
<dbReference type="Pfam" id="PF00106">
    <property type="entry name" value="adh_short"/>
    <property type="match status" value="1"/>
</dbReference>
<evidence type="ECO:0008006" key="5">
    <source>
        <dbReference type="Google" id="ProtNLM"/>
    </source>
</evidence>
<dbReference type="AlphaFoldDB" id="A8N776"/>
<dbReference type="VEuPathDB" id="FungiDB:CC1G_03219"/>
<keyword evidence="2" id="KW-0560">Oxidoreductase</keyword>
<dbReference type="GO" id="GO:0016491">
    <property type="term" value="F:oxidoreductase activity"/>
    <property type="evidence" value="ECO:0007669"/>
    <property type="project" value="UniProtKB-KW"/>
</dbReference>
<dbReference type="OMA" id="KGYWVQG"/>
<dbReference type="SUPFAM" id="SSF51735">
    <property type="entry name" value="NAD(P)-binding Rossmann-fold domains"/>
    <property type="match status" value="1"/>
</dbReference>
<evidence type="ECO:0000313" key="3">
    <source>
        <dbReference type="EMBL" id="EAU91051.1"/>
    </source>
</evidence>
<organism evidence="3 4">
    <name type="scientific">Coprinopsis cinerea (strain Okayama-7 / 130 / ATCC MYA-4618 / FGSC 9003)</name>
    <name type="common">Inky cap fungus</name>
    <name type="synonym">Hormographiella aspergillata</name>
    <dbReference type="NCBI Taxonomy" id="240176"/>
    <lineage>
        <taxon>Eukaryota</taxon>
        <taxon>Fungi</taxon>
        <taxon>Dikarya</taxon>
        <taxon>Basidiomycota</taxon>
        <taxon>Agaricomycotina</taxon>
        <taxon>Agaricomycetes</taxon>
        <taxon>Agaricomycetidae</taxon>
        <taxon>Agaricales</taxon>
        <taxon>Agaricineae</taxon>
        <taxon>Psathyrellaceae</taxon>
        <taxon>Coprinopsis</taxon>
    </lineage>
</organism>
<name>A8N776_COPC7</name>
<evidence type="ECO:0000256" key="2">
    <source>
        <dbReference type="ARBA" id="ARBA00023002"/>
    </source>
</evidence>
<comment type="caution">
    <text evidence="3">The sequence shown here is derived from an EMBL/GenBank/DDBJ whole genome shotgun (WGS) entry which is preliminary data.</text>
</comment>
<evidence type="ECO:0000313" key="4">
    <source>
        <dbReference type="Proteomes" id="UP000001861"/>
    </source>
</evidence>
<dbReference type="EMBL" id="AACS02000003">
    <property type="protein sequence ID" value="EAU91051.1"/>
    <property type="molecule type" value="Genomic_DNA"/>
</dbReference>
<dbReference type="OrthoDB" id="5371740at2759"/>
<dbReference type="GeneID" id="6007126"/>
<comment type="similarity">
    <text evidence="1">Belongs to the short-chain dehydrogenases/reductases (SDR) family.</text>
</comment>
<protein>
    <recommendedName>
        <fullName evidence="5">NAD(P)-binding protein</fullName>
    </recommendedName>
</protein>
<proteinExistence type="inferred from homology"/>
<reference evidence="3 4" key="1">
    <citation type="journal article" date="2010" name="Proc. Natl. Acad. Sci. U.S.A.">
        <title>Insights into evolution of multicellular fungi from the assembled chromosomes of the mushroom Coprinopsis cinerea (Coprinus cinereus).</title>
        <authorList>
            <person name="Stajich J.E."/>
            <person name="Wilke S.K."/>
            <person name="Ahren D."/>
            <person name="Au C.H."/>
            <person name="Birren B.W."/>
            <person name="Borodovsky M."/>
            <person name="Burns C."/>
            <person name="Canback B."/>
            <person name="Casselton L.A."/>
            <person name="Cheng C.K."/>
            <person name="Deng J."/>
            <person name="Dietrich F.S."/>
            <person name="Fargo D.C."/>
            <person name="Farman M.L."/>
            <person name="Gathman A.C."/>
            <person name="Goldberg J."/>
            <person name="Guigo R."/>
            <person name="Hoegger P.J."/>
            <person name="Hooker J.B."/>
            <person name="Huggins A."/>
            <person name="James T.Y."/>
            <person name="Kamada T."/>
            <person name="Kilaru S."/>
            <person name="Kodira C."/>
            <person name="Kues U."/>
            <person name="Kupfer D."/>
            <person name="Kwan H.S."/>
            <person name="Lomsadze A."/>
            <person name="Li W."/>
            <person name="Lilly W.W."/>
            <person name="Ma L.J."/>
            <person name="Mackey A.J."/>
            <person name="Manning G."/>
            <person name="Martin F."/>
            <person name="Muraguchi H."/>
            <person name="Natvig D.O."/>
            <person name="Palmerini H."/>
            <person name="Ramesh M.A."/>
            <person name="Rehmeyer C.J."/>
            <person name="Roe B.A."/>
            <person name="Shenoy N."/>
            <person name="Stanke M."/>
            <person name="Ter-Hovhannisyan V."/>
            <person name="Tunlid A."/>
            <person name="Velagapudi R."/>
            <person name="Vision T.J."/>
            <person name="Zeng Q."/>
            <person name="Zolan M.E."/>
            <person name="Pukkila P.J."/>
        </authorList>
    </citation>
    <scope>NUCLEOTIDE SEQUENCE [LARGE SCALE GENOMIC DNA]</scope>
    <source>
        <strain evidence="4">Okayama-7 / 130 / ATCC MYA-4618 / FGSC 9003</strain>
    </source>
</reference>
<dbReference type="Gene3D" id="3.40.50.720">
    <property type="entry name" value="NAD(P)-binding Rossmann-like Domain"/>
    <property type="match status" value="1"/>
</dbReference>
<sequence>MTAIPDEQLFVYGERVKGKVVVITGASNGIGRETALRFAVHGAKVAIGDLDEAGGKRTVGEIEASGGSATFVRTNVTNWDDQVALFEHAISTYGAVDIVVPNAGVAESPPAGFATVQFDEGGRPVAPSMLTIDVNVKGACYTAHLAQHYLLLNSQKGDLKAIVLIGSMASWVKLPLADLYTASKHAMLGLMRGMYVRMEFQGIRIACVHPWFADTEILPTAVKLFLSGMPLSPIPRIANAIFYAATDPDPNTNGASWLLADDGPVVLCPKEDFKFGVYSMLDERVNAVTAGLKGIQYYRRLVSDLWRLSRPLHKYLYAAVFAGVAWSSREHLAIVIDAAQQRLRDPPAGLA</sequence>
<dbReference type="InterPro" id="IPR002347">
    <property type="entry name" value="SDR_fam"/>
</dbReference>
<evidence type="ECO:0000256" key="1">
    <source>
        <dbReference type="ARBA" id="ARBA00006484"/>
    </source>
</evidence>
<dbReference type="InParanoid" id="A8N776"/>
<dbReference type="RefSeq" id="XP_001830682.1">
    <property type="nucleotide sequence ID" value="XM_001830630.1"/>
</dbReference>
<dbReference type="InterPro" id="IPR036291">
    <property type="entry name" value="NAD(P)-bd_dom_sf"/>
</dbReference>
<dbReference type="PANTHER" id="PTHR43180:SF33">
    <property type="entry name" value="15-HYDROXYPROSTAGLANDIN DEHYDROGENASE [NAD(+)]-LIKE"/>
    <property type="match status" value="1"/>
</dbReference>
<dbReference type="eggNOG" id="KOG0725">
    <property type="taxonomic scope" value="Eukaryota"/>
</dbReference>
<dbReference type="PRINTS" id="PR00081">
    <property type="entry name" value="GDHRDH"/>
</dbReference>
<keyword evidence="4" id="KW-1185">Reference proteome</keyword>
<dbReference type="Proteomes" id="UP000001861">
    <property type="component" value="Unassembled WGS sequence"/>
</dbReference>
<dbReference type="PANTHER" id="PTHR43180">
    <property type="entry name" value="3-OXOACYL-(ACYL-CARRIER-PROTEIN) REDUCTASE (AFU_ORTHOLOGUE AFUA_6G11210)"/>
    <property type="match status" value="1"/>
</dbReference>